<dbReference type="InterPro" id="IPR046349">
    <property type="entry name" value="C1-like_sf"/>
</dbReference>
<dbReference type="PANTHER" id="PTHR46288">
    <property type="entry name" value="PHORBOL-ESTER/DAG-TYPE DOMAIN-CONTAINING PROTEIN"/>
    <property type="match status" value="1"/>
</dbReference>
<feature type="domain" description="DC1" evidence="2">
    <location>
        <begin position="7"/>
        <end position="69"/>
    </location>
</feature>
<feature type="non-terminal residue" evidence="3">
    <location>
        <position position="86"/>
    </location>
</feature>
<dbReference type="Gene3D" id="3.30.60.20">
    <property type="match status" value="1"/>
</dbReference>
<dbReference type="Pfam" id="PF03107">
    <property type="entry name" value="C1_2"/>
    <property type="match status" value="1"/>
</dbReference>
<sequence length="86" mass="9792">MGEINHFFHEKHPLKLIDWEMISGTMKGDDDEENSKGVVVGCDMCEEPLSIGDSAYACIECRFFLHKSCSQLPETINFHSLFQNPL</sequence>
<dbReference type="AlphaFoldDB" id="A0A699K9X5"/>
<proteinExistence type="predicted"/>
<accession>A0A699K9X5</accession>
<protein>
    <submittedName>
        <fullName evidence="3">C1-like protein</fullName>
    </submittedName>
</protein>
<dbReference type="PANTHER" id="PTHR46288:SF27">
    <property type="entry name" value="CYSTEINE_HISTIDINE-RICH C1 DOMAIN FAMILY PROTEIN"/>
    <property type="match status" value="1"/>
</dbReference>
<keyword evidence="1" id="KW-0677">Repeat</keyword>
<reference evidence="3" key="1">
    <citation type="journal article" date="2019" name="Sci. Rep.">
        <title>Draft genome of Tanacetum cinerariifolium, the natural source of mosquito coil.</title>
        <authorList>
            <person name="Yamashiro T."/>
            <person name="Shiraishi A."/>
            <person name="Satake H."/>
            <person name="Nakayama K."/>
        </authorList>
    </citation>
    <scope>NUCLEOTIDE SEQUENCE</scope>
</reference>
<dbReference type="SUPFAM" id="SSF57889">
    <property type="entry name" value="Cysteine-rich domain"/>
    <property type="match status" value="1"/>
</dbReference>
<name>A0A699K9X5_TANCI</name>
<gene>
    <name evidence="3" type="ORF">Tci_655810</name>
</gene>
<dbReference type="InterPro" id="IPR004146">
    <property type="entry name" value="DC1"/>
</dbReference>
<evidence type="ECO:0000259" key="2">
    <source>
        <dbReference type="Pfam" id="PF03107"/>
    </source>
</evidence>
<organism evidence="3">
    <name type="scientific">Tanacetum cinerariifolium</name>
    <name type="common">Dalmatian daisy</name>
    <name type="synonym">Chrysanthemum cinerariifolium</name>
    <dbReference type="NCBI Taxonomy" id="118510"/>
    <lineage>
        <taxon>Eukaryota</taxon>
        <taxon>Viridiplantae</taxon>
        <taxon>Streptophyta</taxon>
        <taxon>Embryophyta</taxon>
        <taxon>Tracheophyta</taxon>
        <taxon>Spermatophyta</taxon>
        <taxon>Magnoliopsida</taxon>
        <taxon>eudicotyledons</taxon>
        <taxon>Gunneridae</taxon>
        <taxon>Pentapetalae</taxon>
        <taxon>asterids</taxon>
        <taxon>campanulids</taxon>
        <taxon>Asterales</taxon>
        <taxon>Asteraceae</taxon>
        <taxon>Asteroideae</taxon>
        <taxon>Anthemideae</taxon>
        <taxon>Anthemidinae</taxon>
        <taxon>Tanacetum</taxon>
    </lineage>
</organism>
<evidence type="ECO:0000256" key="1">
    <source>
        <dbReference type="ARBA" id="ARBA00022737"/>
    </source>
</evidence>
<dbReference type="EMBL" id="BKCJ010497769">
    <property type="protein sequence ID" value="GFA83838.1"/>
    <property type="molecule type" value="Genomic_DNA"/>
</dbReference>
<comment type="caution">
    <text evidence="3">The sequence shown here is derived from an EMBL/GenBank/DDBJ whole genome shotgun (WGS) entry which is preliminary data.</text>
</comment>
<evidence type="ECO:0000313" key="3">
    <source>
        <dbReference type="EMBL" id="GFA83838.1"/>
    </source>
</evidence>